<name>A0A437MNB1_9PROT</name>
<keyword evidence="2" id="KW-1185">Reference proteome</keyword>
<evidence type="ECO:0000313" key="2">
    <source>
        <dbReference type="Proteomes" id="UP000282957"/>
    </source>
</evidence>
<gene>
    <name evidence="1" type="ORF">EOD42_03065</name>
</gene>
<proteinExistence type="predicted"/>
<organism evidence="1 2">
    <name type="scientific">Rhodovarius crocodyli</name>
    <dbReference type="NCBI Taxonomy" id="1979269"/>
    <lineage>
        <taxon>Bacteria</taxon>
        <taxon>Pseudomonadati</taxon>
        <taxon>Pseudomonadota</taxon>
        <taxon>Alphaproteobacteria</taxon>
        <taxon>Acetobacterales</taxon>
        <taxon>Roseomonadaceae</taxon>
        <taxon>Rhodovarius</taxon>
    </lineage>
</organism>
<dbReference type="AlphaFoldDB" id="A0A437MNB1"/>
<evidence type="ECO:0000313" key="1">
    <source>
        <dbReference type="EMBL" id="RVT99102.1"/>
    </source>
</evidence>
<comment type="caution">
    <text evidence="1">The sequence shown here is derived from an EMBL/GenBank/DDBJ whole genome shotgun (WGS) entry which is preliminary data.</text>
</comment>
<dbReference type="EMBL" id="SACL01000001">
    <property type="protein sequence ID" value="RVT99102.1"/>
    <property type="molecule type" value="Genomic_DNA"/>
</dbReference>
<dbReference type="Proteomes" id="UP000282957">
    <property type="component" value="Unassembled WGS sequence"/>
</dbReference>
<sequence length="212" mass="23894">MQLLIDRAMPEAKQRQFAADYARGLRDGLISSGRASPFYTTEVDGRAGAAEESVKLDGGRIVYRFHGLARAVQFVLDYLQARSPVLTGEYKRSWVVLVNGSPWRGDLGDIPADAEVVVTNDRPWHRLFEVGSNGKPQTTQRRKHTTRKGITTMRVIGATEDAMRQVRQRFPGVWAQRRFVRLSGGKNDAPWIRKDGQEVTYPAVVLRMRPEG</sequence>
<protein>
    <submittedName>
        <fullName evidence="1">Uncharacterized protein</fullName>
    </submittedName>
</protein>
<reference evidence="1 2" key="1">
    <citation type="submission" date="2019-01" db="EMBL/GenBank/DDBJ databases">
        <authorList>
            <person name="Chen W.-M."/>
        </authorList>
    </citation>
    <scope>NUCLEOTIDE SEQUENCE [LARGE SCALE GENOMIC DNA]</scope>
    <source>
        <strain evidence="1 2">CCP-6</strain>
    </source>
</reference>
<accession>A0A437MNB1</accession>